<dbReference type="Gene3D" id="3.10.129.10">
    <property type="entry name" value="Hotdog Thioesterase"/>
    <property type="match status" value="1"/>
</dbReference>
<accession>B8JHF7</accession>
<organism evidence="3 4">
    <name type="scientific">Anaeromyxobacter dehalogenans (strain ATCC BAA-258 / DSM 21875 / 2CP-1)</name>
    <dbReference type="NCBI Taxonomy" id="455488"/>
    <lineage>
        <taxon>Bacteria</taxon>
        <taxon>Pseudomonadati</taxon>
        <taxon>Myxococcota</taxon>
        <taxon>Myxococcia</taxon>
        <taxon>Myxococcales</taxon>
        <taxon>Cystobacterineae</taxon>
        <taxon>Anaeromyxobacteraceae</taxon>
        <taxon>Anaeromyxobacter</taxon>
    </lineage>
</organism>
<comment type="similarity">
    <text evidence="1">Belongs to the 4-hydroxybenzoyl-CoA thioesterase family.</text>
</comment>
<dbReference type="HOGENOM" id="CLU_101141_8_0_7"/>
<dbReference type="InterPro" id="IPR029069">
    <property type="entry name" value="HotDog_dom_sf"/>
</dbReference>
<dbReference type="SUPFAM" id="SSF54637">
    <property type="entry name" value="Thioesterase/thiol ester dehydrase-isomerase"/>
    <property type="match status" value="1"/>
</dbReference>
<dbReference type="GO" id="GO:0047617">
    <property type="term" value="F:fatty acyl-CoA hydrolase activity"/>
    <property type="evidence" value="ECO:0007669"/>
    <property type="project" value="TreeGrafter"/>
</dbReference>
<dbReference type="PANTHER" id="PTHR31793:SF27">
    <property type="entry name" value="NOVEL THIOESTERASE SUPERFAMILY DOMAIN AND SAPOSIN A-TYPE DOMAIN CONTAINING PROTEIN (0610012H03RIK)"/>
    <property type="match status" value="1"/>
</dbReference>
<dbReference type="PANTHER" id="PTHR31793">
    <property type="entry name" value="4-HYDROXYBENZOYL-COA THIOESTERASE FAMILY MEMBER"/>
    <property type="match status" value="1"/>
</dbReference>
<evidence type="ECO:0000313" key="4">
    <source>
        <dbReference type="Proteomes" id="UP000007089"/>
    </source>
</evidence>
<dbReference type="RefSeq" id="WP_015934480.1">
    <property type="nucleotide sequence ID" value="NC_011891.1"/>
</dbReference>
<evidence type="ECO:0000256" key="1">
    <source>
        <dbReference type="ARBA" id="ARBA00005953"/>
    </source>
</evidence>
<reference evidence="3" key="1">
    <citation type="submission" date="2009-01" db="EMBL/GenBank/DDBJ databases">
        <title>Complete sequence of Anaeromyxobacter dehalogenans 2CP-1.</title>
        <authorList>
            <consortium name="US DOE Joint Genome Institute"/>
            <person name="Lucas S."/>
            <person name="Copeland A."/>
            <person name="Lapidus A."/>
            <person name="Glavina del Rio T."/>
            <person name="Dalin E."/>
            <person name="Tice H."/>
            <person name="Bruce D."/>
            <person name="Goodwin L."/>
            <person name="Pitluck S."/>
            <person name="Saunders E."/>
            <person name="Brettin T."/>
            <person name="Detter J.C."/>
            <person name="Han C."/>
            <person name="Larimer F."/>
            <person name="Land M."/>
            <person name="Hauser L."/>
            <person name="Kyrpides N."/>
            <person name="Ovchinnikova G."/>
            <person name="Beliaev A.S."/>
            <person name="Richardson P."/>
        </authorList>
    </citation>
    <scope>NUCLEOTIDE SEQUENCE</scope>
    <source>
        <strain evidence="3">2CP-1</strain>
    </source>
</reference>
<gene>
    <name evidence="3" type="ordered locus">A2cp1_3335</name>
</gene>
<protein>
    <submittedName>
        <fullName evidence="3">Esterase</fullName>
    </submittedName>
</protein>
<dbReference type="KEGG" id="acp:A2cp1_3335"/>
<keyword evidence="4" id="KW-1185">Reference proteome</keyword>
<dbReference type="Proteomes" id="UP000007089">
    <property type="component" value="Chromosome"/>
</dbReference>
<evidence type="ECO:0000313" key="3">
    <source>
        <dbReference type="EMBL" id="ACL66669.1"/>
    </source>
</evidence>
<sequence length="118" mass="12829">MNHGGHLGNDAVLSLVHEARVRLFARHGWTELDVRGPGILMVDAAVVYRAEGAWGMTLRVDVAVADLGSRGCDLVYRLSDAASGKEIARAKTGIVFFDYAARRVVHVPEAFREVFGPP</sequence>
<dbReference type="AlphaFoldDB" id="B8JHF7"/>
<keyword evidence="2" id="KW-0378">Hydrolase</keyword>
<dbReference type="InterPro" id="IPR050563">
    <property type="entry name" value="4-hydroxybenzoyl-CoA_TE"/>
</dbReference>
<dbReference type="Pfam" id="PF13279">
    <property type="entry name" value="4HBT_2"/>
    <property type="match status" value="1"/>
</dbReference>
<name>B8JHF7_ANAD2</name>
<dbReference type="EMBL" id="CP001359">
    <property type="protein sequence ID" value="ACL66669.1"/>
    <property type="molecule type" value="Genomic_DNA"/>
</dbReference>
<evidence type="ECO:0000256" key="2">
    <source>
        <dbReference type="ARBA" id="ARBA00022801"/>
    </source>
</evidence>
<dbReference type="CDD" id="cd00586">
    <property type="entry name" value="4HBT"/>
    <property type="match status" value="1"/>
</dbReference>
<proteinExistence type="inferred from homology"/>